<gene>
    <name evidence="3" type="ORF">AO382_1551</name>
</gene>
<reference evidence="3 4" key="1">
    <citation type="journal article" date="2016" name="Genome Biol. Evol.">
        <title>Comparative Genomic Analyses of the Moraxella catarrhalis Serosensitive and Seroresistant Lineages Demonstrate Their Independent Evolution.</title>
        <authorList>
            <person name="Earl J.P."/>
            <person name="de Vries S.P."/>
            <person name="Ahmed A."/>
            <person name="Powell E."/>
            <person name="Schultz M.P."/>
            <person name="Hermans P.W."/>
            <person name="Hill D.J."/>
            <person name="Zhou Z."/>
            <person name="Constantinidou C.I."/>
            <person name="Hu F.Z."/>
            <person name="Bootsma H.J."/>
            <person name="Ehrlich G.D."/>
        </authorList>
    </citation>
    <scope>NUCLEOTIDE SEQUENCE [LARGE SCALE GENOMIC DNA]</scope>
    <source>
        <strain evidence="3 4">Z7574</strain>
    </source>
</reference>
<evidence type="ECO:0000313" key="3">
    <source>
        <dbReference type="EMBL" id="OAV00401.1"/>
    </source>
</evidence>
<evidence type="ECO:0000256" key="1">
    <source>
        <dbReference type="SAM" id="MobiDB-lite"/>
    </source>
</evidence>
<comment type="caution">
    <text evidence="3">The sequence shown here is derived from an EMBL/GenBank/DDBJ whole genome shotgun (WGS) entry which is preliminary data.</text>
</comment>
<evidence type="ECO:0000313" key="4">
    <source>
        <dbReference type="Proteomes" id="UP000078446"/>
    </source>
</evidence>
<organism evidence="3 4">
    <name type="scientific">Moraxella catarrhalis</name>
    <name type="common">Branhamella catarrhalis</name>
    <dbReference type="NCBI Taxonomy" id="480"/>
    <lineage>
        <taxon>Bacteria</taxon>
        <taxon>Pseudomonadati</taxon>
        <taxon>Pseudomonadota</taxon>
        <taxon>Gammaproteobacteria</taxon>
        <taxon>Moraxellales</taxon>
        <taxon>Moraxellaceae</taxon>
        <taxon>Moraxella</taxon>
    </lineage>
</organism>
<dbReference type="AlphaFoldDB" id="A0A7Z0UY38"/>
<feature type="region of interest" description="Disordered" evidence="1">
    <location>
        <begin position="35"/>
        <end position="56"/>
    </location>
</feature>
<feature type="signal peptide" evidence="2">
    <location>
        <begin position="1"/>
        <end position="29"/>
    </location>
</feature>
<name>A0A7Z0UY38_MORCA</name>
<dbReference type="Proteomes" id="UP000078446">
    <property type="component" value="Unassembled WGS sequence"/>
</dbReference>
<accession>A0A7Z0UY38</accession>
<proteinExistence type="predicted"/>
<keyword evidence="2" id="KW-0732">Signal</keyword>
<feature type="chain" id="PRO_5030855928" evidence="2">
    <location>
        <begin position="30"/>
        <end position="347"/>
    </location>
</feature>
<evidence type="ECO:0000256" key="2">
    <source>
        <dbReference type="SAM" id="SignalP"/>
    </source>
</evidence>
<sequence>MDENVGVLMRFKYVMIYALMMSAAPIALANESNTQANDTPLQTETEDQTPDQDQAGWVDENHQNFKDWLQDSADNIDGWFGEKRSKQSARASLRVMVDTTWNEYDGTKIKPRVRGRIKLPTLENRLSLVFGDDSLDYETRDGALSDDRTVMPNANDRRYDRRETRENNSSLALRWSKFRRNKDIDIDLGVRSNDVYIRAKAEKKWEMSHDITMRFEQMYRYGSHTEHTAVSTLEFTQPQSEHSDLVSRSQLHYTHKGEENLYWHSSLFQRHVMPVKHGQSELNYGLYVGGNIQDKKVYLNTYGPYAGYRQPVWRPWLFLQTDVSYYNSKHDARSHHASIFGRAEVIF</sequence>
<dbReference type="EMBL" id="LXHE01000014">
    <property type="protein sequence ID" value="OAV00401.1"/>
    <property type="molecule type" value="Genomic_DNA"/>
</dbReference>
<protein>
    <submittedName>
        <fullName evidence="3">Uncharacterized protein</fullName>
    </submittedName>
</protein>